<dbReference type="InterPro" id="IPR003018">
    <property type="entry name" value="GAF"/>
</dbReference>
<protein>
    <recommendedName>
        <fullName evidence="3">histidine kinase</fullName>
        <ecNumber evidence="3">2.7.13.3</ecNumber>
    </recommendedName>
</protein>
<dbReference type="SMART" id="SM00065">
    <property type="entry name" value="GAF"/>
    <property type="match status" value="1"/>
</dbReference>
<keyword evidence="23" id="KW-1185">Reference proteome</keyword>
<evidence type="ECO:0000256" key="5">
    <source>
        <dbReference type="ARBA" id="ARBA00022553"/>
    </source>
</evidence>
<feature type="modified residue" description="Phosphohistidine" evidence="14">
    <location>
        <position position="1316"/>
    </location>
</feature>
<evidence type="ECO:0000256" key="11">
    <source>
        <dbReference type="ARBA" id="ARBA00022989"/>
    </source>
</evidence>
<evidence type="ECO:0000256" key="9">
    <source>
        <dbReference type="ARBA" id="ARBA00022777"/>
    </source>
</evidence>
<dbReference type="PROSITE" id="PS50109">
    <property type="entry name" value="HIS_KIN"/>
    <property type="match status" value="1"/>
</dbReference>
<dbReference type="Pfam" id="PF01627">
    <property type="entry name" value="Hpt"/>
    <property type="match status" value="1"/>
</dbReference>
<dbReference type="Gene3D" id="3.30.450.40">
    <property type="match status" value="1"/>
</dbReference>
<dbReference type="PROSITE" id="PS50894">
    <property type="entry name" value="HPT"/>
    <property type="match status" value="1"/>
</dbReference>
<keyword evidence="4" id="KW-1003">Cell membrane</keyword>
<comment type="subcellular location">
    <subcellularLocation>
        <location evidence="2">Cell membrane</location>
        <topology evidence="2">Multi-pass membrane protein</topology>
    </subcellularLocation>
</comment>
<dbReference type="SMART" id="SM00388">
    <property type="entry name" value="HisKA"/>
    <property type="match status" value="1"/>
</dbReference>
<name>A0ABY5WVA3_LEICA</name>
<feature type="modified residue" description="4-aspartylphosphate" evidence="15">
    <location>
        <position position="1163"/>
    </location>
</feature>
<dbReference type="Pfam" id="PF02518">
    <property type="entry name" value="HATPase_c"/>
    <property type="match status" value="1"/>
</dbReference>
<dbReference type="CDD" id="cd00088">
    <property type="entry name" value="HPT"/>
    <property type="match status" value="1"/>
</dbReference>
<evidence type="ECO:0000256" key="17">
    <source>
        <dbReference type="SAM" id="Phobius"/>
    </source>
</evidence>
<dbReference type="SMART" id="SM00448">
    <property type="entry name" value="REC"/>
    <property type="match status" value="2"/>
</dbReference>
<dbReference type="Gene3D" id="3.40.50.2300">
    <property type="match status" value="2"/>
</dbReference>
<dbReference type="InterPro" id="IPR011006">
    <property type="entry name" value="CheY-like_superfamily"/>
</dbReference>
<dbReference type="SUPFAM" id="SSF47226">
    <property type="entry name" value="Histidine-containing phosphotransfer domain, HPT domain"/>
    <property type="match status" value="1"/>
</dbReference>
<evidence type="ECO:0000256" key="6">
    <source>
        <dbReference type="ARBA" id="ARBA00022679"/>
    </source>
</evidence>
<dbReference type="CDD" id="cd17546">
    <property type="entry name" value="REC_hyHK_CKI1_RcsC-like"/>
    <property type="match status" value="1"/>
</dbReference>
<dbReference type="Gene3D" id="1.10.287.130">
    <property type="match status" value="1"/>
</dbReference>
<dbReference type="InterPro" id="IPR006189">
    <property type="entry name" value="CHASE_dom"/>
</dbReference>
<dbReference type="InterPro" id="IPR003594">
    <property type="entry name" value="HATPase_dom"/>
</dbReference>
<evidence type="ECO:0000256" key="10">
    <source>
        <dbReference type="ARBA" id="ARBA00022840"/>
    </source>
</evidence>
<evidence type="ECO:0000259" key="20">
    <source>
        <dbReference type="PROSITE" id="PS50839"/>
    </source>
</evidence>
<comment type="catalytic activity">
    <reaction evidence="1">
        <text>ATP + protein L-histidine = ADP + protein N-phospho-L-histidine.</text>
        <dbReference type="EC" id="2.7.13.3"/>
    </reaction>
</comment>
<reference evidence="22" key="1">
    <citation type="submission" date="2021-08" db="EMBL/GenBank/DDBJ databases">
        <authorList>
            <person name="Nwanade C."/>
            <person name="Wang M."/>
            <person name="Masoudi A."/>
            <person name="Yu Z."/>
            <person name="Liu J."/>
        </authorList>
    </citation>
    <scope>NUCLEOTIDE SEQUENCE</scope>
    <source>
        <strain evidence="22">S141</strain>
    </source>
</reference>
<keyword evidence="6" id="KW-0808">Transferase</keyword>
<dbReference type="Pfam" id="PF00072">
    <property type="entry name" value="Response_reg"/>
    <property type="match status" value="2"/>
</dbReference>
<evidence type="ECO:0000256" key="12">
    <source>
        <dbReference type="ARBA" id="ARBA00023012"/>
    </source>
</evidence>
<evidence type="ECO:0000256" key="14">
    <source>
        <dbReference type="PROSITE-ProRule" id="PRU00110"/>
    </source>
</evidence>
<proteinExistence type="predicted"/>
<evidence type="ECO:0000313" key="23">
    <source>
        <dbReference type="Proteomes" id="UP001058184"/>
    </source>
</evidence>
<feature type="transmembrane region" description="Helical" evidence="17">
    <location>
        <begin position="28"/>
        <end position="46"/>
    </location>
</feature>
<dbReference type="SUPFAM" id="SSF47384">
    <property type="entry name" value="Homodimeric domain of signal transducing histidine kinase"/>
    <property type="match status" value="1"/>
</dbReference>
<dbReference type="Pfam" id="PF13185">
    <property type="entry name" value="GAF_2"/>
    <property type="match status" value="1"/>
</dbReference>
<evidence type="ECO:0000256" key="13">
    <source>
        <dbReference type="ARBA" id="ARBA00023136"/>
    </source>
</evidence>
<feature type="domain" description="CHASE" evidence="20">
    <location>
        <begin position="92"/>
        <end position="273"/>
    </location>
</feature>
<dbReference type="InterPro" id="IPR008207">
    <property type="entry name" value="Sig_transdc_His_kin_Hpt_dom"/>
</dbReference>
<gene>
    <name evidence="22" type="ORF">K3722_16210</name>
</gene>
<dbReference type="SUPFAM" id="SSF55874">
    <property type="entry name" value="ATPase domain of HSP90 chaperone/DNA topoisomerase II/histidine kinase"/>
    <property type="match status" value="1"/>
</dbReference>
<dbReference type="Proteomes" id="UP001058184">
    <property type="component" value="Chromosome"/>
</dbReference>
<dbReference type="SUPFAM" id="SSF55781">
    <property type="entry name" value="GAF domain-like"/>
    <property type="match status" value="1"/>
</dbReference>
<evidence type="ECO:0000256" key="3">
    <source>
        <dbReference type="ARBA" id="ARBA00012438"/>
    </source>
</evidence>
<dbReference type="SMART" id="SM01079">
    <property type="entry name" value="CHASE"/>
    <property type="match status" value="1"/>
</dbReference>
<evidence type="ECO:0000259" key="19">
    <source>
        <dbReference type="PROSITE" id="PS50110"/>
    </source>
</evidence>
<dbReference type="InterPro" id="IPR003661">
    <property type="entry name" value="HisK_dim/P_dom"/>
</dbReference>
<keyword evidence="12" id="KW-0902">Two-component regulatory system</keyword>
<keyword evidence="16" id="KW-0175">Coiled coil</keyword>
<dbReference type="InterPro" id="IPR005467">
    <property type="entry name" value="His_kinase_dom"/>
</dbReference>
<dbReference type="InterPro" id="IPR036097">
    <property type="entry name" value="HisK_dim/P_sf"/>
</dbReference>
<dbReference type="PANTHER" id="PTHR45339">
    <property type="entry name" value="HYBRID SIGNAL TRANSDUCTION HISTIDINE KINASE J"/>
    <property type="match status" value="1"/>
</dbReference>
<feature type="domain" description="Response regulatory" evidence="19">
    <location>
        <begin position="971"/>
        <end position="1092"/>
    </location>
</feature>
<feature type="domain" description="Response regulatory" evidence="19">
    <location>
        <begin position="1114"/>
        <end position="1232"/>
    </location>
</feature>
<keyword evidence="13 17" id="KW-0472">Membrane</keyword>
<feature type="domain" description="HPt" evidence="21">
    <location>
        <begin position="1277"/>
        <end position="1374"/>
    </location>
</feature>
<sequence>MTSRAKASGPAPGEQASLASRIFVGGRAWVIGTVGLLSLALTLIVWQALLKEERETAAAEFDRAAARRVEAVKRQMLQGASVIDALHGLYASSRSVERREFQIFVRPFLNDQPNIELVLFAPRVESNLLPFWENLGAAQLRAPYDIYQSAPDGSRLPPQPREAHFPVFFVESRRSAALGTLGYDLASDPVFLKVIEQARDGAGAVASPHIAIPGLAGGQSRIAIAAPYFTRSGPALRREELQGVVAVVLRVSDILKDALDHFPGDGVEVHLIDSVTGESFLLPERHTDGIRETRQTADLAALAAAADLSYSAGFDLRGRNWAFLALPGEEFRPKAWPSDAAIALTGGLAVTAILVVFLASLSRQIAERTRAEASLRESTALLKCNQTITRAANEAESIGDAFQVALDEICTHTGWPVGHVYLYDEEAGDLAPSDIWHLADPDGFETFRKVTCATRFAPGTGLPGRVFSSGELAWIPDVNRDPNFPRAKLAEEIGVKTGAGFPVTHGGRVVAVLEFFSSRVEEKNPALQDVMAQVGAQLGIVVARQRAEAEVQEARARAENARTQLVDAIESVEEGFVLYDADDRLVLFNSVFREKFFPQVEKLEPGMTFEDVLHAVFRAGLVSTGGVSEEEWIANRLAAHRKPGKPIAVHHTTGRWLWISEHKTRDGGTVSAYTDITELQKHRSQLEELVAARTAELEQRTGELRRSHAELETARDAALQASVAKSQFLANMSHEIRTPLNGVIGMAELLCGTGLTPQQSEYAGIIMRSGDTLLNLINDILDFSKIEAGRLELEKAPFRLRDLLGDTLQTLAVRAAEKGLELAHHIPPEVPDRVVGDPTRLRQIIVNLVGNAIKFTGQGEVVVDTRLAGLSETGVKVEFEVRDTGIGIPKDQQNRIFEAFGQADASTTRQYGGTGLGLAISAQLARKMGGEMTLESAPGKGSSFCFAVEMGLASEEDLPRAAVPKELHGMPVLVTDDNATNRRIQAEILENWGMTPVLADSGVDALSRLDAMISRGTQPRLALLDLMMPEMDGMALAAKIRERPSLDTMRILIMSSAGYSGGDARLRELKIHRMLVKPVKQSDLLNAILAAIGTSEREAVPQPVPADAGVKPLKILLAEDGVVNQKVAIDLLTRRGHSVDLAENGREAVEATARNNYDLVLMDMHMPVMDGVAAAEAIRAREPDGGRRLPIIACTASVTPADRERCAKAGMDDFVGKPFRAGALLRAVEQAAPGAAPREPEQTHGLTEAAPVDADAPSGAASPEVVDWQDALAKLGDEGLLREMAELFLSQAPELSAVIETARRDQDAEELRRAAHTLKGSAAVVSASAVAEAARRLEDLGRDGRFQEVPEAQRDLAAELKRCEAALQKILAQPA</sequence>
<keyword evidence="8" id="KW-0547">Nucleotide-binding</keyword>
<evidence type="ECO:0000256" key="15">
    <source>
        <dbReference type="PROSITE-ProRule" id="PRU00169"/>
    </source>
</evidence>
<dbReference type="InterPro" id="IPR042240">
    <property type="entry name" value="CHASE_sf"/>
</dbReference>
<dbReference type="Gene3D" id="3.30.565.10">
    <property type="entry name" value="Histidine kinase-like ATPase, C-terminal domain"/>
    <property type="match status" value="1"/>
</dbReference>
<dbReference type="EMBL" id="CP081078">
    <property type="protein sequence ID" value="UWQ58015.1"/>
    <property type="molecule type" value="Genomic_DNA"/>
</dbReference>
<dbReference type="CDD" id="cd00082">
    <property type="entry name" value="HisKA"/>
    <property type="match status" value="1"/>
</dbReference>
<evidence type="ECO:0000256" key="4">
    <source>
        <dbReference type="ARBA" id="ARBA00022475"/>
    </source>
</evidence>
<dbReference type="CDD" id="cd16922">
    <property type="entry name" value="HATPase_EvgS-ArcB-TorS-like"/>
    <property type="match status" value="1"/>
</dbReference>
<evidence type="ECO:0000256" key="2">
    <source>
        <dbReference type="ARBA" id="ARBA00004651"/>
    </source>
</evidence>
<feature type="coiled-coil region" evidence="16">
    <location>
        <begin position="544"/>
        <end position="571"/>
    </location>
</feature>
<evidence type="ECO:0000259" key="21">
    <source>
        <dbReference type="PROSITE" id="PS50894"/>
    </source>
</evidence>
<organism evidence="22 23">
    <name type="scientific">Leisingera caerulea</name>
    <name type="common">Phaeobacter caeruleus</name>
    <dbReference type="NCBI Taxonomy" id="506591"/>
    <lineage>
        <taxon>Bacteria</taxon>
        <taxon>Pseudomonadati</taxon>
        <taxon>Pseudomonadota</taxon>
        <taxon>Alphaproteobacteria</taxon>
        <taxon>Rhodobacterales</taxon>
        <taxon>Roseobacteraceae</taxon>
        <taxon>Leisingera</taxon>
    </lineage>
</organism>
<dbReference type="Gene3D" id="3.30.450.350">
    <property type="entry name" value="CHASE domain"/>
    <property type="match status" value="1"/>
</dbReference>
<dbReference type="InterPro" id="IPR036641">
    <property type="entry name" value="HPT_dom_sf"/>
</dbReference>
<dbReference type="SUPFAM" id="SSF52172">
    <property type="entry name" value="CheY-like"/>
    <property type="match status" value="2"/>
</dbReference>
<dbReference type="PANTHER" id="PTHR45339:SF1">
    <property type="entry name" value="HYBRID SIGNAL TRANSDUCTION HISTIDINE KINASE J"/>
    <property type="match status" value="1"/>
</dbReference>
<dbReference type="PRINTS" id="PR00344">
    <property type="entry name" value="BCTRLSENSOR"/>
</dbReference>
<evidence type="ECO:0000313" key="22">
    <source>
        <dbReference type="EMBL" id="UWQ58015.1"/>
    </source>
</evidence>
<dbReference type="PROSITE" id="PS50110">
    <property type="entry name" value="RESPONSE_REGULATORY"/>
    <property type="match status" value="2"/>
</dbReference>
<keyword evidence="5 15" id="KW-0597">Phosphoprotein</keyword>
<keyword evidence="11 17" id="KW-1133">Transmembrane helix</keyword>
<dbReference type="RefSeq" id="WP_260001943.1">
    <property type="nucleotide sequence ID" value="NZ_CP081078.1"/>
</dbReference>
<dbReference type="SMART" id="SM00387">
    <property type="entry name" value="HATPase_c"/>
    <property type="match status" value="1"/>
</dbReference>
<evidence type="ECO:0000259" key="18">
    <source>
        <dbReference type="PROSITE" id="PS50109"/>
    </source>
</evidence>
<dbReference type="EC" id="2.7.13.3" evidence="3"/>
<dbReference type="Gene3D" id="3.30.450.20">
    <property type="entry name" value="PAS domain"/>
    <property type="match status" value="1"/>
</dbReference>
<dbReference type="Gene3D" id="1.20.120.160">
    <property type="entry name" value="HPT domain"/>
    <property type="match status" value="1"/>
</dbReference>
<evidence type="ECO:0000256" key="16">
    <source>
        <dbReference type="SAM" id="Coils"/>
    </source>
</evidence>
<evidence type="ECO:0000256" key="1">
    <source>
        <dbReference type="ARBA" id="ARBA00000085"/>
    </source>
</evidence>
<keyword evidence="9" id="KW-0418">Kinase</keyword>
<feature type="modified residue" description="4-aspartylphosphate" evidence="15">
    <location>
        <position position="1025"/>
    </location>
</feature>
<dbReference type="Pfam" id="PF00512">
    <property type="entry name" value="HisKA"/>
    <property type="match status" value="1"/>
</dbReference>
<dbReference type="SMART" id="SM00073">
    <property type="entry name" value="HPT"/>
    <property type="match status" value="1"/>
</dbReference>
<keyword evidence="10" id="KW-0067">ATP-binding</keyword>
<accession>A0ABY5WVA3</accession>
<dbReference type="Pfam" id="PF12860">
    <property type="entry name" value="PAS_7"/>
    <property type="match status" value="1"/>
</dbReference>
<dbReference type="PROSITE" id="PS50839">
    <property type="entry name" value="CHASE"/>
    <property type="match status" value="1"/>
</dbReference>
<dbReference type="InterPro" id="IPR004358">
    <property type="entry name" value="Sig_transdc_His_kin-like_C"/>
</dbReference>
<evidence type="ECO:0000256" key="7">
    <source>
        <dbReference type="ARBA" id="ARBA00022692"/>
    </source>
</evidence>
<feature type="domain" description="Histidine kinase" evidence="18">
    <location>
        <begin position="731"/>
        <end position="952"/>
    </location>
</feature>
<dbReference type="InterPro" id="IPR029016">
    <property type="entry name" value="GAF-like_dom_sf"/>
</dbReference>
<evidence type="ECO:0000256" key="8">
    <source>
        <dbReference type="ARBA" id="ARBA00022741"/>
    </source>
</evidence>
<dbReference type="Pfam" id="PF03924">
    <property type="entry name" value="CHASE"/>
    <property type="match status" value="1"/>
</dbReference>
<dbReference type="InterPro" id="IPR001789">
    <property type="entry name" value="Sig_transdc_resp-reg_receiver"/>
</dbReference>
<keyword evidence="7 17" id="KW-0812">Transmembrane</keyword>
<dbReference type="InterPro" id="IPR036890">
    <property type="entry name" value="HATPase_C_sf"/>
</dbReference>